<evidence type="ECO:0000256" key="7">
    <source>
        <dbReference type="SAM" id="Phobius"/>
    </source>
</evidence>
<feature type="transmembrane region" description="Helical" evidence="7">
    <location>
        <begin position="315"/>
        <end position="332"/>
    </location>
</feature>
<protein>
    <submittedName>
        <fullName evidence="9">MFS transporter</fullName>
    </submittedName>
</protein>
<feature type="domain" description="Major facilitator superfamily (MFS) profile" evidence="8">
    <location>
        <begin position="1"/>
        <end position="484"/>
    </location>
</feature>
<dbReference type="InterPro" id="IPR036259">
    <property type="entry name" value="MFS_trans_sf"/>
</dbReference>
<reference evidence="9 10" key="1">
    <citation type="submission" date="2021-12" db="EMBL/GenBank/DDBJ databases">
        <title>Discovery of the Pendulisporaceae a myxobacterial family with distinct sporulation behavior and unique specialized metabolism.</title>
        <authorList>
            <person name="Garcia R."/>
            <person name="Popoff A."/>
            <person name="Bader C.D."/>
            <person name="Loehr J."/>
            <person name="Walesch S."/>
            <person name="Walt C."/>
            <person name="Boldt J."/>
            <person name="Bunk B."/>
            <person name="Haeckl F.J.F.P.J."/>
            <person name="Gunesch A.P."/>
            <person name="Birkelbach J."/>
            <person name="Nuebel U."/>
            <person name="Pietschmann T."/>
            <person name="Bach T."/>
            <person name="Mueller R."/>
        </authorList>
    </citation>
    <scope>NUCLEOTIDE SEQUENCE [LARGE SCALE GENOMIC DNA]</scope>
    <source>
        <strain evidence="9 10">MSr11954</strain>
    </source>
</reference>
<feature type="transmembrane region" description="Helical" evidence="7">
    <location>
        <begin position="285"/>
        <end position="308"/>
    </location>
</feature>
<feature type="transmembrane region" description="Helical" evidence="7">
    <location>
        <begin position="122"/>
        <end position="145"/>
    </location>
</feature>
<keyword evidence="6 7" id="KW-0472">Membrane</keyword>
<organism evidence="9 10">
    <name type="scientific">Pendulispora albinea</name>
    <dbReference type="NCBI Taxonomy" id="2741071"/>
    <lineage>
        <taxon>Bacteria</taxon>
        <taxon>Pseudomonadati</taxon>
        <taxon>Myxococcota</taxon>
        <taxon>Myxococcia</taxon>
        <taxon>Myxococcales</taxon>
        <taxon>Sorangiineae</taxon>
        <taxon>Pendulisporaceae</taxon>
        <taxon>Pendulispora</taxon>
    </lineage>
</organism>
<feature type="transmembrane region" description="Helical" evidence="7">
    <location>
        <begin position="151"/>
        <end position="174"/>
    </location>
</feature>
<dbReference type="Gene3D" id="1.20.1720.10">
    <property type="entry name" value="Multidrug resistance protein D"/>
    <property type="match status" value="1"/>
</dbReference>
<keyword evidence="2" id="KW-0813">Transport</keyword>
<name>A0ABZ2LW02_9BACT</name>
<evidence type="ECO:0000313" key="10">
    <source>
        <dbReference type="Proteomes" id="UP001370348"/>
    </source>
</evidence>
<dbReference type="CDD" id="cd17321">
    <property type="entry name" value="MFS_MMR_MDR_like"/>
    <property type="match status" value="1"/>
</dbReference>
<feature type="transmembrane region" description="Helical" evidence="7">
    <location>
        <begin position="251"/>
        <end position="273"/>
    </location>
</feature>
<proteinExistence type="predicted"/>
<dbReference type="EMBL" id="CP089984">
    <property type="protein sequence ID" value="WXB15096.1"/>
    <property type="molecule type" value="Genomic_DNA"/>
</dbReference>
<evidence type="ECO:0000256" key="3">
    <source>
        <dbReference type="ARBA" id="ARBA00022475"/>
    </source>
</evidence>
<comment type="subcellular location">
    <subcellularLocation>
        <location evidence="1">Cell membrane</location>
        <topology evidence="1">Multi-pass membrane protein</topology>
    </subcellularLocation>
</comment>
<dbReference type="PANTHER" id="PTHR42718:SF47">
    <property type="entry name" value="METHYL VIOLOGEN RESISTANCE PROTEIN SMVA"/>
    <property type="match status" value="1"/>
</dbReference>
<evidence type="ECO:0000256" key="6">
    <source>
        <dbReference type="ARBA" id="ARBA00023136"/>
    </source>
</evidence>
<keyword evidence="10" id="KW-1185">Reference proteome</keyword>
<feature type="transmembrane region" description="Helical" evidence="7">
    <location>
        <begin position="89"/>
        <end position="110"/>
    </location>
</feature>
<feature type="transmembrane region" description="Helical" evidence="7">
    <location>
        <begin position="34"/>
        <end position="52"/>
    </location>
</feature>
<feature type="transmembrane region" description="Helical" evidence="7">
    <location>
        <begin position="213"/>
        <end position="230"/>
    </location>
</feature>
<dbReference type="PANTHER" id="PTHR42718">
    <property type="entry name" value="MAJOR FACILITATOR SUPERFAMILY MULTIDRUG TRANSPORTER MFSC"/>
    <property type="match status" value="1"/>
</dbReference>
<accession>A0ABZ2LW02</accession>
<evidence type="ECO:0000259" key="8">
    <source>
        <dbReference type="PROSITE" id="PS50850"/>
    </source>
</evidence>
<dbReference type="Pfam" id="PF07690">
    <property type="entry name" value="MFS_1"/>
    <property type="match status" value="1"/>
</dbReference>
<evidence type="ECO:0000313" key="9">
    <source>
        <dbReference type="EMBL" id="WXB15096.1"/>
    </source>
</evidence>
<keyword evidence="3" id="KW-1003">Cell membrane</keyword>
<dbReference type="SUPFAM" id="SSF103473">
    <property type="entry name" value="MFS general substrate transporter"/>
    <property type="match status" value="1"/>
</dbReference>
<sequence>MIALPCLVYSMDLTVLNLALPRLSAELAPSSAELLWIIDIYGFLVAGMLVTMGNLGDRIGRRRLLMMGAGAFAAASTLAAFSGSAEMLIAARAVLGVAGATLAPSTLSLIRHMFRDANQRTTAIGIWISSYSIGGAIGPVVGGVMLQHFGWGSVFLVGVPVMVLLLALGPFLLPEFRDPEARPLDFLSAVLSLLAVLSVIYGMKLVAQDGMGWVPGLAVALGLTVGVLFVRRQRTLADPLIDFRLFRAPQFTASLGTFIVGALVMFGAFVYIGQYLQLVLGLSPLAAGLWTLPWSGGFILGSILAPAIVRRSRPVFVLAGGMALGAIGFAMLSRAPSLGLTALVIGMLTLSLGFAPVFTLGTDLIVGAAPPERAGAAAALSETSSELGGALGIAILGSIGTAFYRQGMADAAPDGIRPEVLKIAEDTLGGATAAAAQLPEPASTLLRDAARTAFGHAFQITVIIAAVVTAATAILTLLVLRRPRGGAETAGEGTPAVNRPLADS</sequence>
<dbReference type="InterPro" id="IPR011701">
    <property type="entry name" value="MFS"/>
</dbReference>
<dbReference type="Proteomes" id="UP001370348">
    <property type="component" value="Chromosome"/>
</dbReference>
<keyword evidence="5 7" id="KW-1133">Transmembrane helix</keyword>
<gene>
    <name evidence="9" type="ORF">LZC94_45670</name>
</gene>
<evidence type="ECO:0000256" key="2">
    <source>
        <dbReference type="ARBA" id="ARBA00022448"/>
    </source>
</evidence>
<feature type="transmembrane region" description="Helical" evidence="7">
    <location>
        <begin position="387"/>
        <end position="404"/>
    </location>
</feature>
<keyword evidence="4 7" id="KW-0812">Transmembrane</keyword>
<feature type="transmembrane region" description="Helical" evidence="7">
    <location>
        <begin position="64"/>
        <end position="83"/>
    </location>
</feature>
<feature type="transmembrane region" description="Helical" evidence="7">
    <location>
        <begin position="186"/>
        <end position="207"/>
    </location>
</feature>
<dbReference type="Gene3D" id="1.20.1250.20">
    <property type="entry name" value="MFS general substrate transporter like domains"/>
    <property type="match status" value="1"/>
</dbReference>
<dbReference type="PROSITE" id="PS50850">
    <property type="entry name" value="MFS"/>
    <property type="match status" value="1"/>
</dbReference>
<evidence type="ECO:0000256" key="4">
    <source>
        <dbReference type="ARBA" id="ARBA00022692"/>
    </source>
</evidence>
<evidence type="ECO:0000256" key="1">
    <source>
        <dbReference type="ARBA" id="ARBA00004651"/>
    </source>
</evidence>
<evidence type="ECO:0000256" key="5">
    <source>
        <dbReference type="ARBA" id="ARBA00022989"/>
    </source>
</evidence>
<dbReference type="InterPro" id="IPR020846">
    <property type="entry name" value="MFS_dom"/>
</dbReference>
<feature type="transmembrane region" description="Helical" evidence="7">
    <location>
        <begin position="338"/>
        <end position="366"/>
    </location>
</feature>
<feature type="transmembrane region" description="Helical" evidence="7">
    <location>
        <begin position="457"/>
        <end position="480"/>
    </location>
</feature>